<dbReference type="Pfam" id="PF10003">
    <property type="entry name" value="DUF2244"/>
    <property type="match status" value="1"/>
</dbReference>
<accession>A0A348WC71</accession>
<keyword evidence="1" id="KW-0472">Membrane</keyword>
<evidence type="ECO:0000256" key="1">
    <source>
        <dbReference type="SAM" id="Phobius"/>
    </source>
</evidence>
<dbReference type="EMBL" id="DMVW01000095">
    <property type="protein sequence ID" value="HAR52133.1"/>
    <property type="molecule type" value="Genomic_DNA"/>
</dbReference>
<evidence type="ECO:0000313" key="2">
    <source>
        <dbReference type="EMBL" id="HAR52133.1"/>
    </source>
</evidence>
<protein>
    <submittedName>
        <fullName evidence="2">DUF2244 domain-containing protein</fullName>
    </submittedName>
</protein>
<dbReference type="InterPro" id="IPR019253">
    <property type="entry name" value="DUF2244_TM"/>
</dbReference>
<evidence type="ECO:0000313" key="3">
    <source>
        <dbReference type="Proteomes" id="UP000264719"/>
    </source>
</evidence>
<sequence>MPYQWTPAPGTAPRTCLILWPHRSLPRWGFVLFIGITCGMLLVPLLALLGTGALWGLLPFLAVAVAAVWWALSRSYRSGETREELCIDPERAVLIRSNPDGREQRWQANSYWVEARIYPKGGPVPQYITLRGEGREVELGAFLSEPERAQLIIELTTALSHARAGG</sequence>
<gene>
    <name evidence="2" type="ORF">DCS45_09690</name>
</gene>
<comment type="caution">
    <text evidence="2">The sequence shown here is derived from an EMBL/GenBank/DDBJ whole genome shotgun (WGS) entry which is preliminary data.</text>
</comment>
<organism evidence="2 3">
    <name type="scientific">Roseovarius nubinhibens</name>
    <dbReference type="NCBI Taxonomy" id="314263"/>
    <lineage>
        <taxon>Bacteria</taxon>
        <taxon>Pseudomonadati</taxon>
        <taxon>Pseudomonadota</taxon>
        <taxon>Alphaproteobacteria</taxon>
        <taxon>Rhodobacterales</taxon>
        <taxon>Roseobacteraceae</taxon>
        <taxon>Roseovarius</taxon>
    </lineage>
</organism>
<keyword evidence="1" id="KW-1133">Transmembrane helix</keyword>
<dbReference type="AlphaFoldDB" id="A0A348WC71"/>
<feature type="transmembrane region" description="Helical" evidence="1">
    <location>
        <begin position="28"/>
        <end position="47"/>
    </location>
</feature>
<reference evidence="2 3" key="1">
    <citation type="journal article" date="2018" name="Nat. Biotechnol.">
        <title>A standardized bacterial taxonomy based on genome phylogeny substantially revises the tree of life.</title>
        <authorList>
            <person name="Parks D.H."/>
            <person name="Chuvochina M."/>
            <person name="Waite D.W."/>
            <person name="Rinke C."/>
            <person name="Skarshewski A."/>
            <person name="Chaumeil P.A."/>
            <person name="Hugenholtz P."/>
        </authorList>
    </citation>
    <scope>NUCLEOTIDE SEQUENCE [LARGE SCALE GENOMIC DNA]</scope>
    <source>
        <strain evidence="2">UBA9169</strain>
    </source>
</reference>
<feature type="transmembrane region" description="Helical" evidence="1">
    <location>
        <begin position="53"/>
        <end position="72"/>
    </location>
</feature>
<name>A0A348WC71_9RHOB</name>
<proteinExistence type="predicted"/>
<keyword evidence="1" id="KW-0812">Transmembrane</keyword>
<dbReference type="Proteomes" id="UP000264719">
    <property type="component" value="Unassembled WGS sequence"/>
</dbReference>